<keyword evidence="2" id="KW-1185">Reference proteome</keyword>
<organism evidence="1 2">
    <name type="scientific">Desulfoluna spongiiphila</name>
    <dbReference type="NCBI Taxonomy" id="419481"/>
    <lineage>
        <taxon>Bacteria</taxon>
        <taxon>Pseudomonadati</taxon>
        <taxon>Thermodesulfobacteriota</taxon>
        <taxon>Desulfobacteria</taxon>
        <taxon>Desulfobacterales</taxon>
        <taxon>Desulfolunaceae</taxon>
        <taxon>Desulfoluna</taxon>
    </lineage>
</organism>
<accession>A0A1G5ACY5</accession>
<proteinExistence type="predicted"/>
<dbReference type="AlphaFoldDB" id="A0A1G5ACY5"/>
<reference evidence="1 2" key="1">
    <citation type="submission" date="2016-10" db="EMBL/GenBank/DDBJ databases">
        <authorList>
            <person name="de Groot N.N."/>
        </authorList>
    </citation>
    <scope>NUCLEOTIDE SEQUENCE [LARGE SCALE GENOMIC DNA]</scope>
    <source>
        <strain evidence="1 2">AA1</strain>
    </source>
</reference>
<name>A0A1G5ACY5_9BACT</name>
<dbReference type="RefSeq" id="WP_092207120.1">
    <property type="nucleotide sequence ID" value="NZ_FMUX01000001.1"/>
</dbReference>
<dbReference type="STRING" id="419481.SAMN05216233_10161"/>
<dbReference type="EMBL" id="FMUX01000001">
    <property type="protein sequence ID" value="SCX75742.1"/>
    <property type="molecule type" value="Genomic_DNA"/>
</dbReference>
<evidence type="ECO:0000313" key="1">
    <source>
        <dbReference type="EMBL" id="SCX75742.1"/>
    </source>
</evidence>
<dbReference type="OrthoDB" id="8759063at2"/>
<sequence>MTHYKTKDNDMLDEVAFRYYGTTRGTVEITLEANPGLAAWGPRLPAGLTVTLPTITGPVTEAPIRLWD</sequence>
<gene>
    <name evidence="1" type="ORF">SAMN05216233_10161</name>
</gene>
<protein>
    <submittedName>
        <fullName evidence="1">P2-like prophage tail protein X</fullName>
    </submittedName>
</protein>
<dbReference type="InterPro" id="IPR008861">
    <property type="entry name" value="GpX-like"/>
</dbReference>
<dbReference type="Pfam" id="PF05489">
    <property type="entry name" value="Phage_tail_X"/>
    <property type="match status" value="1"/>
</dbReference>
<dbReference type="Proteomes" id="UP000198870">
    <property type="component" value="Unassembled WGS sequence"/>
</dbReference>
<evidence type="ECO:0000313" key="2">
    <source>
        <dbReference type="Proteomes" id="UP000198870"/>
    </source>
</evidence>